<dbReference type="InterPro" id="IPR041711">
    <property type="entry name" value="Met-tRNA-FMT_N"/>
</dbReference>
<keyword evidence="8" id="KW-1185">Reference proteome</keyword>
<dbReference type="FunCoup" id="S8DVQ6">
    <property type="interactions" value="239"/>
</dbReference>
<accession>S8DVQ6</accession>
<evidence type="ECO:0000256" key="3">
    <source>
        <dbReference type="ARBA" id="ARBA00022679"/>
    </source>
</evidence>
<dbReference type="eggNOG" id="KOG3082">
    <property type="taxonomic scope" value="Eukaryota"/>
</dbReference>
<keyword evidence="4" id="KW-0648">Protein biosynthesis</keyword>
<dbReference type="InterPro" id="IPR002376">
    <property type="entry name" value="Formyl_transf_N"/>
</dbReference>
<evidence type="ECO:0000256" key="2">
    <source>
        <dbReference type="ARBA" id="ARBA00012261"/>
    </source>
</evidence>
<dbReference type="Pfam" id="PF02911">
    <property type="entry name" value="Formyl_trans_C"/>
    <property type="match status" value="1"/>
</dbReference>
<comment type="similarity">
    <text evidence="1">Belongs to the Fmt family.</text>
</comment>
<evidence type="ECO:0000313" key="7">
    <source>
        <dbReference type="EMBL" id="EPS95268.1"/>
    </source>
</evidence>
<evidence type="ECO:0000256" key="4">
    <source>
        <dbReference type="ARBA" id="ARBA00022917"/>
    </source>
</evidence>
<dbReference type="SUPFAM" id="SSF53328">
    <property type="entry name" value="Formyltransferase"/>
    <property type="match status" value="1"/>
</dbReference>
<dbReference type="PANTHER" id="PTHR11138">
    <property type="entry name" value="METHIONYL-TRNA FORMYLTRANSFERASE"/>
    <property type="match status" value="1"/>
</dbReference>
<dbReference type="Proteomes" id="UP000015241">
    <property type="component" value="Unassembled WGS sequence"/>
</dbReference>
<dbReference type="STRING" id="743788.S8DVQ6"/>
<feature type="domain" description="Formyl transferase C-terminal" evidence="6">
    <location>
        <begin position="234"/>
        <end position="340"/>
    </location>
</feature>
<dbReference type="SUPFAM" id="SSF50486">
    <property type="entry name" value="FMT C-terminal domain-like"/>
    <property type="match status" value="1"/>
</dbReference>
<dbReference type="OrthoDB" id="10268103at2759"/>
<dbReference type="EMBL" id="KE504211">
    <property type="protein sequence ID" value="EPS95268.1"/>
    <property type="molecule type" value="Genomic_DNA"/>
</dbReference>
<protein>
    <recommendedName>
        <fullName evidence="2">methionyl-tRNA formyltransferase</fullName>
        <ecNumber evidence="2">2.1.2.9</ecNumber>
    </recommendedName>
</protein>
<evidence type="ECO:0000256" key="1">
    <source>
        <dbReference type="ARBA" id="ARBA00010699"/>
    </source>
</evidence>
<proteinExistence type="inferred from homology"/>
<gene>
    <name evidence="7" type="ORF">FOMPIDRAFT_1038584</name>
</gene>
<feature type="domain" description="Formyl transferase N-terminal" evidence="5">
    <location>
        <begin position="28"/>
        <end position="209"/>
    </location>
</feature>
<dbReference type="Gene3D" id="3.40.50.12230">
    <property type="match status" value="1"/>
</dbReference>
<dbReference type="AlphaFoldDB" id="S8DVQ6"/>
<dbReference type="PANTHER" id="PTHR11138:SF5">
    <property type="entry name" value="METHIONYL-TRNA FORMYLTRANSFERASE, MITOCHONDRIAL"/>
    <property type="match status" value="1"/>
</dbReference>
<keyword evidence="3" id="KW-0808">Transferase</keyword>
<dbReference type="InParanoid" id="S8DVQ6"/>
<evidence type="ECO:0000259" key="6">
    <source>
        <dbReference type="Pfam" id="PF02911"/>
    </source>
</evidence>
<dbReference type="InterPro" id="IPR005793">
    <property type="entry name" value="Formyl_trans_C"/>
</dbReference>
<dbReference type="CDD" id="cd08646">
    <property type="entry name" value="FMT_core_Met-tRNA-FMT_N"/>
    <property type="match status" value="1"/>
</dbReference>
<dbReference type="HOGENOM" id="CLU_033347_0_3_1"/>
<dbReference type="Pfam" id="PF00551">
    <property type="entry name" value="Formyl_trans_N"/>
    <property type="match status" value="1"/>
</dbReference>
<dbReference type="GO" id="GO:0004479">
    <property type="term" value="F:methionyl-tRNA formyltransferase activity"/>
    <property type="evidence" value="ECO:0007669"/>
    <property type="project" value="UniProtKB-EC"/>
</dbReference>
<reference evidence="7 8" key="1">
    <citation type="journal article" date="2012" name="Science">
        <title>The Paleozoic origin of enzymatic lignin decomposition reconstructed from 31 fungal genomes.</title>
        <authorList>
            <person name="Floudas D."/>
            <person name="Binder M."/>
            <person name="Riley R."/>
            <person name="Barry K."/>
            <person name="Blanchette R.A."/>
            <person name="Henrissat B."/>
            <person name="Martinez A.T."/>
            <person name="Otillar R."/>
            <person name="Spatafora J.W."/>
            <person name="Yadav J.S."/>
            <person name="Aerts A."/>
            <person name="Benoit I."/>
            <person name="Boyd A."/>
            <person name="Carlson A."/>
            <person name="Copeland A."/>
            <person name="Coutinho P.M."/>
            <person name="de Vries R.P."/>
            <person name="Ferreira P."/>
            <person name="Findley K."/>
            <person name="Foster B."/>
            <person name="Gaskell J."/>
            <person name="Glotzer D."/>
            <person name="Gorecki P."/>
            <person name="Heitman J."/>
            <person name="Hesse C."/>
            <person name="Hori C."/>
            <person name="Igarashi K."/>
            <person name="Jurgens J.A."/>
            <person name="Kallen N."/>
            <person name="Kersten P."/>
            <person name="Kohler A."/>
            <person name="Kuees U."/>
            <person name="Kumar T.K.A."/>
            <person name="Kuo A."/>
            <person name="LaButti K."/>
            <person name="Larrondo L.F."/>
            <person name="Lindquist E."/>
            <person name="Ling A."/>
            <person name="Lombard V."/>
            <person name="Lucas S."/>
            <person name="Lundell T."/>
            <person name="Martin R."/>
            <person name="McLaughlin D.J."/>
            <person name="Morgenstern I."/>
            <person name="Morin E."/>
            <person name="Murat C."/>
            <person name="Nagy L.G."/>
            <person name="Nolan M."/>
            <person name="Ohm R.A."/>
            <person name="Patyshakuliyeva A."/>
            <person name="Rokas A."/>
            <person name="Ruiz-Duenas F.J."/>
            <person name="Sabat G."/>
            <person name="Salamov A."/>
            <person name="Samejima M."/>
            <person name="Schmutz J."/>
            <person name="Slot J.C."/>
            <person name="St John F."/>
            <person name="Stenlid J."/>
            <person name="Sun H."/>
            <person name="Sun S."/>
            <person name="Syed K."/>
            <person name="Tsang A."/>
            <person name="Wiebenga A."/>
            <person name="Young D."/>
            <person name="Pisabarro A."/>
            <person name="Eastwood D.C."/>
            <person name="Martin F."/>
            <person name="Cullen D."/>
            <person name="Grigoriev I.V."/>
            <person name="Hibbett D.S."/>
        </authorList>
    </citation>
    <scope>NUCLEOTIDE SEQUENCE</scope>
    <source>
        <strain evidence="8">FP-58527</strain>
    </source>
</reference>
<dbReference type="GO" id="GO:0005739">
    <property type="term" value="C:mitochondrion"/>
    <property type="evidence" value="ECO:0007669"/>
    <property type="project" value="TreeGrafter"/>
</dbReference>
<dbReference type="InterPro" id="IPR036477">
    <property type="entry name" value="Formyl_transf_N_sf"/>
</dbReference>
<dbReference type="InterPro" id="IPR011034">
    <property type="entry name" value="Formyl_transferase-like_C_sf"/>
</dbReference>
<dbReference type="EC" id="2.1.2.9" evidence="2"/>
<evidence type="ECO:0000313" key="8">
    <source>
        <dbReference type="Proteomes" id="UP000015241"/>
    </source>
</evidence>
<organism evidence="7 8">
    <name type="scientific">Fomitopsis schrenkii</name>
    <name type="common">Brown rot fungus</name>
    <dbReference type="NCBI Taxonomy" id="2126942"/>
    <lineage>
        <taxon>Eukaryota</taxon>
        <taxon>Fungi</taxon>
        <taxon>Dikarya</taxon>
        <taxon>Basidiomycota</taxon>
        <taxon>Agaricomycotina</taxon>
        <taxon>Agaricomycetes</taxon>
        <taxon>Polyporales</taxon>
        <taxon>Fomitopsis</taxon>
    </lineage>
</organism>
<sequence length="363" mass="39880">MQPSTATLTQKELFKILYLGRDEFSCVVLEELHKATDVWQELAIVTTPDVKVGRRGSKLAVSPLKVLGEHLNLPVHFIPPGKAGVLKTWQPPSPFAEPESPPASHVIITASFGHILPKRILELFLPSRRLNVHPSLLPEYRGAAPIQHTIMDGLKETGVSVVEMLERSKGIDAGALWGQKRVAIPEGATYSELRDITAEEGGKLLVSVLRDMIDGKAASRPQTDNAISPRSPMITPEDALVDFDTMTAEQIARRSRAFSHQRPLITALKNQRHLQLHGASTPHTSQADVLKQLPVPGTAIYDRAADALLIRCASDTVLAVSEVKQQDRTLLKAREWWNGVRPDLRVQAGAEGPVQFLRPVVAQ</sequence>
<name>S8DVQ6_FOMSC</name>
<evidence type="ECO:0000259" key="5">
    <source>
        <dbReference type="Pfam" id="PF00551"/>
    </source>
</evidence>